<dbReference type="Gene3D" id="2.40.30.170">
    <property type="match status" value="1"/>
</dbReference>
<dbReference type="SUPFAM" id="SSF111369">
    <property type="entry name" value="HlyD-like secretion proteins"/>
    <property type="match status" value="1"/>
</dbReference>
<keyword evidence="1" id="KW-0175">Coiled coil</keyword>
<feature type="domain" description="CzcB-like barrel-sandwich hybrid" evidence="2">
    <location>
        <begin position="59"/>
        <end position="220"/>
    </location>
</feature>
<evidence type="ECO:0000256" key="1">
    <source>
        <dbReference type="SAM" id="Coils"/>
    </source>
</evidence>
<dbReference type="InterPro" id="IPR058647">
    <property type="entry name" value="BSH_CzcB-like"/>
</dbReference>
<dbReference type="PANTHER" id="PTHR30469">
    <property type="entry name" value="MULTIDRUG RESISTANCE PROTEIN MDTA"/>
    <property type="match status" value="1"/>
</dbReference>
<comment type="caution">
    <text evidence="3">The sequence shown here is derived from an EMBL/GenBank/DDBJ whole genome shotgun (WGS) entry which is preliminary data.</text>
</comment>
<keyword evidence="4" id="KW-1185">Reference proteome</keyword>
<reference evidence="4" key="1">
    <citation type="journal article" date="2019" name="Int. J. Syst. Evol. Microbiol.">
        <title>The Global Catalogue of Microorganisms (GCM) 10K type strain sequencing project: providing services to taxonomists for standard genome sequencing and annotation.</title>
        <authorList>
            <consortium name="The Broad Institute Genomics Platform"/>
            <consortium name="The Broad Institute Genome Sequencing Center for Infectious Disease"/>
            <person name="Wu L."/>
            <person name="Ma J."/>
        </authorList>
    </citation>
    <scope>NUCLEOTIDE SEQUENCE [LARGE SCALE GENOMIC DNA]</scope>
    <source>
        <strain evidence="4">CCUG 52468</strain>
    </source>
</reference>
<gene>
    <name evidence="3" type="ORF">ACFQ2C_08320</name>
</gene>
<evidence type="ECO:0000259" key="2">
    <source>
        <dbReference type="Pfam" id="PF25973"/>
    </source>
</evidence>
<sequence>MRKIINSFKLASWIIISICVSSCNNGSKNDSADKKVDSLPAINNIIAIGKVVPADGWIKISSPINGIIDEIFVKEGDEVKNGQVLLRLKENTAGIDVSQAQAQLENLQASRQANQKELEKEEILLAELKSKYETSQKLFDRNAETKETVESDLSNYKQQIQKIASLRDQLKANRLSEKEQALLVEKSKKELNDYTVIAPENGIITDLNVEVGQFVNGTDDLGNMIDNTKSVVDAEVDELFADSVRIGQLVEITSVGKTNIIGKGKIIYVSPTLVNKSILFESANEAEDRRVRRIKIEPDSSTNLLINSKVECRILIN</sequence>
<protein>
    <submittedName>
        <fullName evidence="3">HlyD family secretion protein</fullName>
    </submittedName>
</protein>
<dbReference type="Gene3D" id="2.40.50.100">
    <property type="match status" value="1"/>
</dbReference>
<organism evidence="3 4">
    <name type="scientific">Sphingobacterium daejeonense</name>
    <dbReference type="NCBI Taxonomy" id="371142"/>
    <lineage>
        <taxon>Bacteria</taxon>
        <taxon>Pseudomonadati</taxon>
        <taxon>Bacteroidota</taxon>
        <taxon>Sphingobacteriia</taxon>
        <taxon>Sphingobacteriales</taxon>
        <taxon>Sphingobacteriaceae</taxon>
        <taxon>Sphingobacterium</taxon>
    </lineage>
</organism>
<dbReference type="RefSeq" id="WP_380895749.1">
    <property type="nucleotide sequence ID" value="NZ_JBHTKY010000009.1"/>
</dbReference>
<dbReference type="EMBL" id="JBHTKY010000009">
    <property type="protein sequence ID" value="MFD1165605.1"/>
    <property type="molecule type" value="Genomic_DNA"/>
</dbReference>
<name>A0ABW3RKA6_9SPHI</name>
<dbReference type="PANTHER" id="PTHR30469:SF15">
    <property type="entry name" value="HLYD FAMILY OF SECRETION PROTEINS"/>
    <property type="match status" value="1"/>
</dbReference>
<accession>A0ABW3RKA6</accession>
<evidence type="ECO:0000313" key="4">
    <source>
        <dbReference type="Proteomes" id="UP001597205"/>
    </source>
</evidence>
<feature type="coiled-coil region" evidence="1">
    <location>
        <begin position="97"/>
        <end position="173"/>
    </location>
</feature>
<evidence type="ECO:0000313" key="3">
    <source>
        <dbReference type="EMBL" id="MFD1165605.1"/>
    </source>
</evidence>
<dbReference type="Pfam" id="PF25973">
    <property type="entry name" value="BSH_CzcB"/>
    <property type="match status" value="1"/>
</dbReference>
<dbReference type="Proteomes" id="UP001597205">
    <property type="component" value="Unassembled WGS sequence"/>
</dbReference>
<proteinExistence type="predicted"/>